<evidence type="ECO:0000313" key="1">
    <source>
        <dbReference type="EMBL" id="KKM86681.1"/>
    </source>
</evidence>
<proteinExistence type="predicted"/>
<accession>A0A0F9LHP0</accession>
<sequence>MSDAIKIEGYIPTAITVDNRTFWLFPEPWPKIGFAIWWQDPPSGGNPVMLGIADSPAHRDFLIANYFRFSFCLLIDQEGVHLSTIGDRQPWHIRPLVNGQRFFHPNTINTESICKQVREKNGIDIIAPVNLDHNNICEDCIQAYASQ</sequence>
<reference evidence="1" key="1">
    <citation type="journal article" date="2015" name="Nature">
        <title>Complex archaea that bridge the gap between prokaryotes and eukaryotes.</title>
        <authorList>
            <person name="Spang A."/>
            <person name="Saw J.H."/>
            <person name="Jorgensen S.L."/>
            <person name="Zaremba-Niedzwiedzka K."/>
            <person name="Martijn J."/>
            <person name="Lind A.E."/>
            <person name="van Eijk R."/>
            <person name="Schleper C."/>
            <person name="Guy L."/>
            <person name="Ettema T.J."/>
        </authorList>
    </citation>
    <scope>NUCLEOTIDE SEQUENCE</scope>
</reference>
<protein>
    <submittedName>
        <fullName evidence="1">Uncharacterized protein</fullName>
    </submittedName>
</protein>
<dbReference type="AlphaFoldDB" id="A0A0F9LHP0"/>
<name>A0A0F9LHP0_9ZZZZ</name>
<comment type="caution">
    <text evidence="1">The sequence shown here is derived from an EMBL/GenBank/DDBJ whole genome shotgun (WGS) entry which is preliminary data.</text>
</comment>
<dbReference type="EMBL" id="LAZR01007216">
    <property type="protein sequence ID" value="KKM86681.1"/>
    <property type="molecule type" value="Genomic_DNA"/>
</dbReference>
<organism evidence="1">
    <name type="scientific">marine sediment metagenome</name>
    <dbReference type="NCBI Taxonomy" id="412755"/>
    <lineage>
        <taxon>unclassified sequences</taxon>
        <taxon>metagenomes</taxon>
        <taxon>ecological metagenomes</taxon>
    </lineage>
</organism>
<gene>
    <name evidence="1" type="ORF">LCGC14_1276680</name>
</gene>